<sequence length="738" mass="81269">MSSAGLTIQTITWKQKVCTHLIPSDTMAHSTMLLLLISLALALGPAVGFYGGSMTFSPGNRFPDGSLEMHFYYRESSMGPCGSQADWICESGSCGILTNTEPVVTDSTAQNLWCQSEVHIATNVTSNGPFVLSSSGCCWKDNVHGVGGWTLRTHVDTGRRSDTQSPNRSPVSAAIPNIRIPQNCFQNIHLLAHDPDNDVVRCRFNDANCTVCHQHQNIHLYQESCTLHREDSLEVGVHVFELLLEDYPISNITLTDENGVFSVSNAFNVSSNTAALSQVPLQFAIEILPPSQGCVPGVNKPSFLTPTPLHGDVHHAAVGEEHEITLRAQISDNSIFDFQVSGPSNMSKTLTSENNGVLVATLTWTPQKTDLYRHVPVCFAAEALHSQSEMRCIIVAVAKARVLSGEAKVICDDNNISIVVSKASMDGIDQNWLQLRDPTCSLTSNATHILGTMSLNTCGTTMDDSGDFIVFKNEINSFENQNAVITRRNQVKFGFSCQYPKMASVSNRYVNHKSDYIFTESSFGTFGYSFEVFTDNSFRSQVDPSLYPVQVQLMDQIYMGIEARTALPEVTLFVESCRATPEDNPFSAVFYDIIKDGCILDDTVKAYPSISTKYDFEIQAFKFTGGFDEVYISCSVILCAKDSLNSRCAQGCLSQAARRRRRDVSQETARHYITQGPLRVARQTHNAASKDNGFLHISTSTGVFAGLFVVSIAVLVGILVYNVRRTRSIDRMHLLSTF</sequence>
<feature type="domain" description="ZP" evidence="5">
    <location>
        <begin position="410"/>
        <end position="655"/>
    </location>
</feature>
<proteinExistence type="predicted"/>
<dbReference type="OrthoDB" id="10063988at2759"/>
<organism evidence="6 7">
    <name type="scientific">Carassius auratus</name>
    <name type="common">Goldfish</name>
    <dbReference type="NCBI Taxonomy" id="7957"/>
    <lineage>
        <taxon>Eukaryota</taxon>
        <taxon>Metazoa</taxon>
        <taxon>Chordata</taxon>
        <taxon>Craniata</taxon>
        <taxon>Vertebrata</taxon>
        <taxon>Euteleostomi</taxon>
        <taxon>Actinopterygii</taxon>
        <taxon>Neopterygii</taxon>
        <taxon>Teleostei</taxon>
        <taxon>Ostariophysi</taxon>
        <taxon>Cypriniformes</taxon>
        <taxon>Cyprinidae</taxon>
        <taxon>Cyprininae</taxon>
        <taxon>Carassius</taxon>
    </lineage>
</organism>
<feature type="transmembrane region" description="Helical" evidence="4">
    <location>
        <begin position="702"/>
        <end position="723"/>
    </location>
</feature>
<dbReference type="GeneID" id="113080172"/>
<dbReference type="InterPro" id="IPR055356">
    <property type="entry name" value="ZP-N"/>
</dbReference>
<gene>
    <name evidence="7" type="primary">LOC113080172</name>
</gene>
<name>A0A6P6NIB5_CARAU</name>
<dbReference type="InterPro" id="IPR001507">
    <property type="entry name" value="ZP_dom"/>
</dbReference>
<dbReference type="Gene3D" id="2.60.40.3210">
    <property type="entry name" value="Zona pellucida, ZP-N domain"/>
    <property type="match status" value="1"/>
</dbReference>
<dbReference type="PRINTS" id="PR00023">
    <property type="entry name" value="ZPELLUCIDA"/>
</dbReference>
<evidence type="ECO:0000256" key="3">
    <source>
        <dbReference type="ARBA" id="ARBA00023180"/>
    </source>
</evidence>
<accession>A0A6P6NIB5</accession>
<dbReference type="InterPro" id="IPR048290">
    <property type="entry name" value="ZP_chr"/>
</dbReference>
<evidence type="ECO:0000256" key="2">
    <source>
        <dbReference type="ARBA" id="ARBA00023157"/>
    </source>
</evidence>
<keyword evidence="1" id="KW-0732">Signal</keyword>
<dbReference type="AlphaFoldDB" id="A0A6P6NIB5"/>
<protein>
    <submittedName>
        <fullName evidence="7">Uncharacterized protein LOC113080172</fullName>
    </submittedName>
</protein>
<dbReference type="InterPro" id="IPR055355">
    <property type="entry name" value="ZP-C"/>
</dbReference>
<dbReference type="Gene3D" id="2.60.40.4100">
    <property type="entry name" value="Zona pellucida, ZP-C domain"/>
    <property type="match status" value="1"/>
</dbReference>
<dbReference type="InterPro" id="IPR042235">
    <property type="entry name" value="ZP-C_dom"/>
</dbReference>
<keyword evidence="4" id="KW-0812">Transmembrane</keyword>
<keyword evidence="3" id="KW-0325">Glycoprotein</keyword>
<dbReference type="PANTHER" id="PTHR14002:SF59">
    <property type="entry name" value="CUB AND ZONA PELLUCIDA-LIKE DOMAIN-CONTAINING PROTEIN 1-RELATED"/>
    <property type="match status" value="1"/>
</dbReference>
<dbReference type="Pfam" id="PF23344">
    <property type="entry name" value="ZP-N"/>
    <property type="match status" value="1"/>
</dbReference>
<dbReference type="PROSITE" id="PS51034">
    <property type="entry name" value="ZP_2"/>
    <property type="match status" value="1"/>
</dbReference>
<dbReference type="Pfam" id="PF00100">
    <property type="entry name" value="Zona_pellucida"/>
    <property type="match status" value="1"/>
</dbReference>
<reference evidence="7" key="1">
    <citation type="submission" date="2025-08" db="UniProtKB">
        <authorList>
            <consortium name="RefSeq"/>
        </authorList>
    </citation>
    <scope>IDENTIFICATION</scope>
    <source>
        <strain evidence="7">Wakin</strain>
        <tissue evidence="7">Muscle</tissue>
    </source>
</reference>
<dbReference type="SMART" id="SM00241">
    <property type="entry name" value="ZP"/>
    <property type="match status" value="1"/>
</dbReference>
<evidence type="ECO:0000256" key="4">
    <source>
        <dbReference type="SAM" id="Phobius"/>
    </source>
</evidence>
<dbReference type="KEGG" id="caua:113080172"/>
<evidence type="ECO:0000313" key="6">
    <source>
        <dbReference type="Proteomes" id="UP000515129"/>
    </source>
</evidence>
<keyword evidence="2" id="KW-1015">Disulfide bond</keyword>
<dbReference type="RefSeq" id="XP_026108194.1">
    <property type="nucleotide sequence ID" value="XM_026252409.1"/>
</dbReference>
<keyword evidence="4" id="KW-0472">Membrane</keyword>
<evidence type="ECO:0000313" key="7">
    <source>
        <dbReference type="RefSeq" id="XP_026108194.1"/>
    </source>
</evidence>
<dbReference type="PANTHER" id="PTHR14002">
    <property type="entry name" value="ENDOGLIN/TGF-BETA RECEPTOR TYPE III"/>
    <property type="match status" value="1"/>
</dbReference>
<dbReference type="Proteomes" id="UP000515129">
    <property type="component" value="Unplaced"/>
</dbReference>
<keyword evidence="4" id="KW-1133">Transmembrane helix</keyword>
<evidence type="ECO:0000256" key="1">
    <source>
        <dbReference type="ARBA" id="ARBA00022729"/>
    </source>
</evidence>
<evidence type="ECO:0000259" key="5">
    <source>
        <dbReference type="PROSITE" id="PS51034"/>
    </source>
</evidence>
<keyword evidence="6" id="KW-1185">Reference proteome</keyword>